<feature type="domain" description="HNH nuclease" evidence="2">
    <location>
        <begin position="135"/>
        <end position="180"/>
    </location>
</feature>
<gene>
    <name evidence="3" type="ORF">HATV-3_gp24</name>
</gene>
<reference evidence="3" key="1">
    <citation type="submission" date="2021-05" db="EMBL/GenBank/DDBJ databases">
        <title>Diversity, taxonomy and evolution of archaeal viruses of the class Caudoviricetes.</title>
        <authorList>
            <person name="Liu Y."/>
            <person name="Demina T.A."/>
            <person name="Roux S."/>
            <person name="Aiewsakun P."/>
            <person name="Kazlauskas D."/>
            <person name="Simmonds P."/>
            <person name="Prangishvili D."/>
            <person name="Oksanen H.M."/>
            <person name="Krupovic M."/>
        </authorList>
    </citation>
    <scope>NUCLEOTIDE SEQUENCE</scope>
    <source>
        <strain evidence="3">HATV-3/30</strain>
    </source>
</reference>
<proteinExistence type="predicted"/>
<keyword evidence="3" id="KW-0540">Nuclease</keyword>
<dbReference type="Gene3D" id="3.90.75.20">
    <property type="match status" value="1"/>
</dbReference>
<keyword evidence="4" id="KW-1185">Reference proteome</keyword>
<dbReference type="InterPro" id="IPR044925">
    <property type="entry name" value="His-Me_finger_sf"/>
</dbReference>
<keyword evidence="3" id="KW-0378">Hydrolase</keyword>
<keyword evidence="3" id="KW-0255">Endonuclease</keyword>
<sequence>MESKPYKDKQWLEKRWFDDNTRVYEIANEAGVTPATIQTWRKKFNFPKKDDVWSQSHIDKIENLYHRENKSLEEVADELDCSVTRVYKAMEKHGVDTRSRSLAFAKNNYHAGFEINSDGYKTVVSNFKGVRDRFYLHRLLAVAEYGFDAVKGMHVHHENGIKWDNRPENIEIMMPEEHGRMHGKEREEDGFKNSGGKFVK</sequence>
<organism evidence="3 4">
    <name type="scientific">Haloarcula tailed virus 3</name>
    <dbReference type="NCBI Taxonomy" id="2877990"/>
    <lineage>
        <taxon>Viruses</taxon>
        <taxon>Duplodnaviria</taxon>
        <taxon>Heunggongvirae</taxon>
        <taxon>Uroviricota</taxon>
        <taxon>Caudoviricetes</taxon>
        <taxon>Kirjokansivirales</taxon>
        <taxon>Pyrstoviridae</taxon>
        <taxon>Hatrivirus</taxon>
        <taxon>Hatrivirus caudatum</taxon>
        <taxon>Hatrivirus HATV3</taxon>
    </lineage>
</organism>
<evidence type="ECO:0000259" key="2">
    <source>
        <dbReference type="Pfam" id="PF13392"/>
    </source>
</evidence>
<feature type="region of interest" description="Disordered" evidence="1">
    <location>
        <begin position="180"/>
        <end position="200"/>
    </location>
</feature>
<evidence type="ECO:0000256" key="1">
    <source>
        <dbReference type="SAM" id="MobiDB-lite"/>
    </source>
</evidence>
<dbReference type="InterPro" id="IPR003615">
    <property type="entry name" value="HNH_nuc"/>
</dbReference>
<evidence type="ECO:0000313" key="4">
    <source>
        <dbReference type="Proteomes" id="UP000827845"/>
    </source>
</evidence>
<dbReference type="EMBL" id="MZ334527">
    <property type="protein sequence ID" value="UBF23374.1"/>
    <property type="molecule type" value="Genomic_DNA"/>
</dbReference>
<protein>
    <submittedName>
        <fullName evidence="3">HNH endonuclease</fullName>
    </submittedName>
</protein>
<dbReference type="Proteomes" id="UP000827845">
    <property type="component" value="Segment"/>
</dbReference>
<name>A0AAE8Y0S7_9CAUD</name>
<accession>A0AAE8Y0S7</accession>
<feature type="compositionally biased region" description="Basic and acidic residues" evidence="1">
    <location>
        <begin position="180"/>
        <end position="191"/>
    </location>
</feature>
<dbReference type="SUPFAM" id="SSF54060">
    <property type="entry name" value="His-Me finger endonucleases"/>
    <property type="match status" value="1"/>
</dbReference>
<evidence type="ECO:0000313" key="3">
    <source>
        <dbReference type="EMBL" id="UBF23374.1"/>
    </source>
</evidence>
<dbReference type="GO" id="GO:0004519">
    <property type="term" value="F:endonuclease activity"/>
    <property type="evidence" value="ECO:0007669"/>
    <property type="project" value="UniProtKB-KW"/>
</dbReference>
<dbReference type="Pfam" id="PF13392">
    <property type="entry name" value="HNH_3"/>
    <property type="match status" value="1"/>
</dbReference>